<organism evidence="2 3">
    <name type="scientific">Inquilinus limosus MP06</name>
    <dbReference type="NCBI Taxonomy" id="1398085"/>
    <lineage>
        <taxon>Bacteria</taxon>
        <taxon>Pseudomonadati</taxon>
        <taxon>Pseudomonadota</taxon>
        <taxon>Alphaproteobacteria</taxon>
        <taxon>Rhodospirillales</taxon>
        <taxon>Rhodospirillaceae</taxon>
        <taxon>Inquilinus</taxon>
    </lineage>
</organism>
<evidence type="ECO:0000313" key="3">
    <source>
        <dbReference type="Proteomes" id="UP000029995"/>
    </source>
</evidence>
<protein>
    <submittedName>
        <fullName evidence="2">D-threo-aldose 1-dehydrogenase</fullName>
    </submittedName>
</protein>
<evidence type="ECO:0000259" key="1">
    <source>
        <dbReference type="Pfam" id="PF00248"/>
    </source>
</evidence>
<evidence type="ECO:0000313" key="2">
    <source>
        <dbReference type="EMBL" id="KGM33450.1"/>
    </source>
</evidence>
<dbReference type="GO" id="GO:0005829">
    <property type="term" value="C:cytosol"/>
    <property type="evidence" value="ECO:0007669"/>
    <property type="project" value="TreeGrafter"/>
</dbReference>
<dbReference type="Proteomes" id="UP000029995">
    <property type="component" value="Unassembled WGS sequence"/>
</dbReference>
<dbReference type="GO" id="GO:0016491">
    <property type="term" value="F:oxidoreductase activity"/>
    <property type="evidence" value="ECO:0007669"/>
    <property type="project" value="InterPro"/>
</dbReference>
<dbReference type="Pfam" id="PF00248">
    <property type="entry name" value="Aldo_ket_red"/>
    <property type="match status" value="1"/>
</dbReference>
<dbReference type="SUPFAM" id="SSF51430">
    <property type="entry name" value="NAD(P)-linked oxidoreductase"/>
    <property type="match status" value="1"/>
</dbReference>
<dbReference type="Gene3D" id="3.20.20.100">
    <property type="entry name" value="NADP-dependent oxidoreductase domain"/>
    <property type="match status" value="1"/>
</dbReference>
<reference evidence="2 3" key="1">
    <citation type="submission" date="2014-01" db="EMBL/GenBank/DDBJ databases">
        <title>Genome sequence determination for a cystic fibrosis isolate, Inquilinus limosus.</title>
        <authorList>
            <person name="Pino M."/>
            <person name="Di Conza J."/>
            <person name="Gutkind G."/>
        </authorList>
    </citation>
    <scope>NUCLEOTIDE SEQUENCE [LARGE SCALE GENOMIC DNA]</scope>
    <source>
        <strain evidence="2 3">MP06</strain>
    </source>
</reference>
<dbReference type="InterPro" id="IPR036812">
    <property type="entry name" value="NAD(P)_OxRdtase_dom_sf"/>
</dbReference>
<accession>A0A0A0D5W9</accession>
<dbReference type="RefSeq" id="WP_034838863.1">
    <property type="nucleotide sequence ID" value="NZ_JANX01000182.1"/>
</dbReference>
<dbReference type="AlphaFoldDB" id="A0A0A0D5W9"/>
<dbReference type="InterPro" id="IPR023210">
    <property type="entry name" value="NADP_OxRdtase_dom"/>
</dbReference>
<dbReference type="PANTHER" id="PTHR42686:SF1">
    <property type="entry name" value="GH17980P-RELATED"/>
    <property type="match status" value="1"/>
</dbReference>
<dbReference type="CDD" id="cd19152">
    <property type="entry name" value="AKR_AKR15A"/>
    <property type="match status" value="1"/>
</dbReference>
<comment type="caution">
    <text evidence="2">The sequence shown here is derived from an EMBL/GenBank/DDBJ whole genome shotgun (WGS) entry which is preliminary data.</text>
</comment>
<feature type="domain" description="NADP-dependent oxidoreductase" evidence="1">
    <location>
        <begin position="10"/>
        <end position="316"/>
    </location>
</feature>
<dbReference type="InterPro" id="IPR020471">
    <property type="entry name" value="AKR"/>
</dbReference>
<sequence>MRLPLDHAQGFGGAPLGNMFRAIPEDEAIAAVRDAWDAGIRYFDTAPFYGAGLSEIRMGLALKDQPRDQYVLSTKVGRLILDEIETGARDQGEKGGLFAAGLPNKVVYDYSADGALRSIEDSLKRLGTDRIDLVWIHDVAEDFHGDRWREVLDQALDGAGRALTRLREEGVIGGWGLGVNKVEPCEVALDRADPDGFLLAGRYTLLDHRQALAGLMPKAEARGAGIVVGGPYNSGILAGGEHYEYQKATPEIQARIDGLKAVAAEFGVDLRAAALQFPLAHPAVAAIIPGASRPGRSAENLALAAAPIPAGFWQALRDRGLIAPEAPTPRG</sequence>
<dbReference type="EMBL" id="JANX01000182">
    <property type="protein sequence ID" value="KGM33450.1"/>
    <property type="molecule type" value="Genomic_DNA"/>
</dbReference>
<gene>
    <name evidence="2" type="ORF">P409_15735</name>
</gene>
<proteinExistence type="predicted"/>
<name>A0A0A0D5W9_9PROT</name>
<dbReference type="PANTHER" id="PTHR42686">
    <property type="entry name" value="GH17980P-RELATED"/>
    <property type="match status" value="1"/>
</dbReference>
<dbReference type="OrthoDB" id="9768851at2"/>